<gene>
    <name evidence="9" type="ORF">J5V96_15925</name>
</gene>
<accession>A0A939QSY3</accession>
<proteinExistence type="inferred from homology"/>
<dbReference type="GO" id="GO:0005886">
    <property type="term" value="C:plasma membrane"/>
    <property type="evidence" value="ECO:0007669"/>
    <property type="project" value="UniProtKB-SubCell"/>
</dbReference>
<dbReference type="AlphaFoldDB" id="A0A939QSY3"/>
<feature type="transmembrane region" description="Helical" evidence="7">
    <location>
        <begin position="230"/>
        <end position="249"/>
    </location>
</feature>
<dbReference type="PANTHER" id="PTHR40074:SF2">
    <property type="entry name" value="O-ACETYLTRANSFERASE WECH"/>
    <property type="match status" value="1"/>
</dbReference>
<comment type="similarity">
    <text evidence="2">Belongs to the acyltransferase 3 family.</text>
</comment>
<reference evidence="9" key="1">
    <citation type="submission" date="2021-03" db="EMBL/GenBank/DDBJ databases">
        <title>Microbacterium sp. nov., a novel actinobacterium isolated from cow dung.</title>
        <authorList>
            <person name="Zhang L."/>
        </authorList>
    </citation>
    <scope>NUCLEOTIDE SEQUENCE</scope>
    <source>
        <strain evidence="9">NEAU-LLB</strain>
    </source>
</reference>
<comment type="subcellular location">
    <subcellularLocation>
        <location evidence="1">Cell membrane</location>
        <topology evidence="1">Multi-pass membrane protein</topology>
    </subcellularLocation>
</comment>
<feature type="domain" description="Acyltransferase 3" evidence="8">
    <location>
        <begin position="20"/>
        <end position="348"/>
    </location>
</feature>
<evidence type="ECO:0000256" key="1">
    <source>
        <dbReference type="ARBA" id="ARBA00004651"/>
    </source>
</evidence>
<evidence type="ECO:0000256" key="7">
    <source>
        <dbReference type="SAM" id="Phobius"/>
    </source>
</evidence>
<comment type="caution">
    <text evidence="9">The sequence shown here is derived from an EMBL/GenBank/DDBJ whole genome shotgun (WGS) entry which is preliminary data.</text>
</comment>
<keyword evidence="5 7" id="KW-1133">Transmembrane helix</keyword>
<feature type="transmembrane region" description="Helical" evidence="7">
    <location>
        <begin position="99"/>
        <end position="120"/>
    </location>
</feature>
<dbReference type="Pfam" id="PF01757">
    <property type="entry name" value="Acyl_transf_3"/>
    <property type="match status" value="1"/>
</dbReference>
<sequence>MTNDTSIASGVSARSSRRWSYDVLRVISIVGVVAIHTFAGMVSNPDLQGSARWWYATAMDIGFIWVVPVFVMLSGALLLAPRQHAEGPASFYRRRLLRLAPAFVFWQIFYIVVVFGWISGQTLTVAGVATSILDGRTYTHLYFLWLIVGLYAVAPVLAAFLSDGGQKRALLFAGALLAVAVATWSASSLLGYAGHPRPLTLLAFTQWLPYAGYFVAGWALRDLRPRGAKLAAATVLTAAVIALLVWQYGTRPAHPLLDALAPISYLGPLVALAAVGVFVSGNGLLSAFVPGRRIGAALRELSDASFGVFLMHFVILILLRQAPPFAGALDSPVMVTLLWIATVVISFGATILLRRVPVVRRVL</sequence>
<keyword evidence="6 7" id="KW-0472">Membrane</keyword>
<keyword evidence="3" id="KW-1003">Cell membrane</keyword>
<feature type="transmembrane region" description="Helical" evidence="7">
    <location>
        <begin position="301"/>
        <end position="319"/>
    </location>
</feature>
<dbReference type="InterPro" id="IPR002656">
    <property type="entry name" value="Acyl_transf_3_dom"/>
</dbReference>
<organism evidence="9 10">
    <name type="scientific">Microbacterium stercoris</name>
    <dbReference type="NCBI Taxonomy" id="2820289"/>
    <lineage>
        <taxon>Bacteria</taxon>
        <taxon>Bacillati</taxon>
        <taxon>Actinomycetota</taxon>
        <taxon>Actinomycetes</taxon>
        <taxon>Micrococcales</taxon>
        <taxon>Microbacteriaceae</taxon>
        <taxon>Microbacterium</taxon>
    </lineage>
</organism>
<feature type="transmembrane region" description="Helical" evidence="7">
    <location>
        <begin position="53"/>
        <end position="79"/>
    </location>
</feature>
<dbReference type="GO" id="GO:0016413">
    <property type="term" value="F:O-acetyltransferase activity"/>
    <property type="evidence" value="ECO:0007669"/>
    <property type="project" value="TreeGrafter"/>
</dbReference>
<evidence type="ECO:0000256" key="3">
    <source>
        <dbReference type="ARBA" id="ARBA00022475"/>
    </source>
</evidence>
<dbReference type="GO" id="GO:0009246">
    <property type="term" value="P:enterobacterial common antigen biosynthetic process"/>
    <property type="evidence" value="ECO:0007669"/>
    <property type="project" value="TreeGrafter"/>
</dbReference>
<evidence type="ECO:0000256" key="2">
    <source>
        <dbReference type="ARBA" id="ARBA00007400"/>
    </source>
</evidence>
<evidence type="ECO:0000256" key="5">
    <source>
        <dbReference type="ARBA" id="ARBA00022989"/>
    </source>
</evidence>
<evidence type="ECO:0000256" key="4">
    <source>
        <dbReference type="ARBA" id="ARBA00022692"/>
    </source>
</evidence>
<feature type="transmembrane region" description="Helical" evidence="7">
    <location>
        <begin position="23"/>
        <end position="41"/>
    </location>
</feature>
<protein>
    <submittedName>
        <fullName evidence="9">Acyltransferase</fullName>
    </submittedName>
</protein>
<feature type="transmembrane region" description="Helical" evidence="7">
    <location>
        <begin position="269"/>
        <end position="289"/>
    </location>
</feature>
<keyword evidence="9" id="KW-0012">Acyltransferase</keyword>
<keyword evidence="9" id="KW-0808">Transferase</keyword>
<feature type="transmembrane region" description="Helical" evidence="7">
    <location>
        <begin position="169"/>
        <end position="193"/>
    </location>
</feature>
<evidence type="ECO:0000313" key="10">
    <source>
        <dbReference type="Proteomes" id="UP000680132"/>
    </source>
</evidence>
<keyword evidence="10" id="KW-1185">Reference proteome</keyword>
<evidence type="ECO:0000256" key="6">
    <source>
        <dbReference type="ARBA" id="ARBA00023136"/>
    </source>
</evidence>
<feature type="transmembrane region" description="Helical" evidence="7">
    <location>
        <begin position="199"/>
        <end position="218"/>
    </location>
</feature>
<dbReference type="Proteomes" id="UP000680132">
    <property type="component" value="Unassembled WGS sequence"/>
</dbReference>
<evidence type="ECO:0000313" key="9">
    <source>
        <dbReference type="EMBL" id="MBO3664986.1"/>
    </source>
</evidence>
<keyword evidence="4 7" id="KW-0812">Transmembrane</keyword>
<dbReference type="EMBL" id="JAGFOA010000007">
    <property type="protein sequence ID" value="MBO3664986.1"/>
    <property type="molecule type" value="Genomic_DNA"/>
</dbReference>
<dbReference type="PANTHER" id="PTHR40074">
    <property type="entry name" value="O-ACETYLTRANSFERASE WECH"/>
    <property type="match status" value="1"/>
</dbReference>
<feature type="transmembrane region" description="Helical" evidence="7">
    <location>
        <begin position="331"/>
        <end position="353"/>
    </location>
</feature>
<feature type="transmembrane region" description="Helical" evidence="7">
    <location>
        <begin position="140"/>
        <end position="162"/>
    </location>
</feature>
<evidence type="ECO:0000259" key="8">
    <source>
        <dbReference type="Pfam" id="PF01757"/>
    </source>
</evidence>
<dbReference type="RefSeq" id="WP_208505230.1">
    <property type="nucleotide sequence ID" value="NZ_JAGFOA010000007.1"/>
</dbReference>
<name>A0A939QSY3_9MICO</name>